<protein>
    <recommendedName>
        <fullName evidence="2">Structural maintenance of chromosomes protein 5</fullName>
    </recommendedName>
</protein>
<reference evidence="7 8" key="1">
    <citation type="journal article" date="2008" name="Nat. Biotechnol.">
        <title>Genome sequencing and analysis of the filamentous fungus Penicillium chrysogenum.</title>
        <authorList>
            <person name="van den Berg M.A."/>
            <person name="Albang R."/>
            <person name="Albermann K."/>
            <person name="Badger J.H."/>
            <person name="Daran J.-M."/>
            <person name="Driessen A.J.M."/>
            <person name="Garcia-Estrada C."/>
            <person name="Fedorova N.D."/>
            <person name="Harris D.M."/>
            <person name="Heijne W.H.M."/>
            <person name="Joardar V.S."/>
            <person name="Kiel J.A.K.W."/>
            <person name="Kovalchuk A."/>
            <person name="Martin J.F."/>
            <person name="Nierman W.C."/>
            <person name="Nijland J.G."/>
            <person name="Pronk J.T."/>
            <person name="Roubos J.A."/>
            <person name="van der Klei I.J."/>
            <person name="van Peij N.N.M.E."/>
            <person name="Veenhuis M."/>
            <person name="von Doehren H."/>
            <person name="Wagner C."/>
            <person name="Wortman J.R."/>
            <person name="Bovenberg R.A.L."/>
        </authorList>
    </citation>
    <scope>NUCLEOTIDE SEQUENCE [LARGE SCALE GENOMIC DNA]</scope>
    <source>
        <strain evidence="8">ATCC 28089 / DSM 1075 / NRRL 1951 / Wisconsin 54-1255</strain>
    </source>
</reference>
<proteinExistence type="inferred from homology"/>
<feature type="region of interest" description="Disordered" evidence="5">
    <location>
        <begin position="1"/>
        <end position="88"/>
    </location>
</feature>
<dbReference type="STRING" id="500485.B6HQ54"/>
<dbReference type="SUPFAM" id="SSF52540">
    <property type="entry name" value="P-loop containing nucleoside triphosphate hydrolases"/>
    <property type="match status" value="2"/>
</dbReference>
<dbReference type="Proteomes" id="UP000000724">
    <property type="component" value="Contig Pc00c22"/>
</dbReference>
<evidence type="ECO:0000313" key="8">
    <source>
        <dbReference type="Proteomes" id="UP000000724"/>
    </source>
</evidence>
<dbReference type="EMBL" id="AM920437">
    <property type="protein sequence ID" value="CAP99695.1"/>
    <property type="molecule type" value="Genomic_DNA"/>
</dbReference>
<dbReference type="HOGENOM" id="CLU_004969_2_0_1"/>
<dbReference type="InterPro" id="IPR027417">
    <property type="entry name" value="P-loop_NTPase"/>
</dbReference>
<feature type="region of interest" description="Disordered" evidence="5">
    <location>
        <begin position="465"/>
        <end position="496"/>
    </location>
</feature>
<evidence type="ECO:0000256" key="5">
    <source>
        <dbReference type="SAM" id="MobiDB-lite"/>
    </source>
</evidence>
<dbReference type="InterPro" id="IPR003395">
    <property type="entry name" value="RecF/RecN/SMC_N"/>
</dbReference>
<dbReference type="VEuPathDB" id="FungiDB:PCH_Pc22g24070"/>
<feature type="coiled-coil region" evidence="4">
    <location>
        <begin position="704"/>
        <end position="759"/>
    </location>
</feature>
<keyword evidence="3 4" id="KW-0175">Coiled coil</keyword>
<evidence type="ECO:0000313" key="7">
    <source>
        <dbReference type="EMBL" id="CAP99695.1"/>
    </source>
</evidence>
<dbReference type="GO" id="GO:0030915">
    <property type="term" value="C:Smc5-Smc6 complex"/>
    <property type="evidence" value="ECO:0007669"/>
    <property type="project" value="TreeGrafter"/>
</dbReference>
<dbReference type="BioCyc" id="PCHR:PC22G24070-MONOMER"/>
<dbReference type="GeneID" id="8310936"/>
<evidence type="ECO:0000259" key="6">
    <source>
        <dbReference type="Pfam" id="PF02463"/>
    </source>
</evidence>
<sequence length="1308" mass="147360">MASPSLPRRRPHSEDEEEGGDPTFTPPAQPSNHKRPRLDPTESDDGSEPGAESEGGGEGESDGDSAGSETPEAASQAPRAIAHDGLGPGGYKPGAIVRIKVTNFVTYTSAVFYPGPKLNMVIGPNGTGKSTLVCAICLGLGWGPQHLGRAKDLGEFVKHGAREATIEIELCGPPKIGHNPVIQRTIKRDGNKSSFTVNGANASKNDVLKLAQSFAIQVDNLCQFLPQDKVAEFAALTPIELLHSTQRAAAGPEMTQWHDALKRLRAEQKKLEMDNSGDKELLENMENRQEMQRADVERMRQRAVIKRKIEILERCRPIVEYKEHHNAVEALKVTKAEVEREYHRIQAENEPILRAVNAKEAYIAQLNSVKDDRKDSVGEASRVAAERGRKIDEFENKIKDLNDQIEAERKSGQRHKSEAALAQQAINRLRRQQEEEAVEFDPEFYNETLREKRLKKRELEMKAREIQDRKQPLQDQQQQVQRNIQQAERQLSSLDSASGQQELKLQRLSHDTLKAYRWLLENQSKFEKEVFGPPIVTCSITDPKYADAVESLFQKTDFTSFTVQTRKDFRTLQHAINQTLGLHDISIRTCSLSLDTMRAPMPNDQLAQLGFDGWARDFLVGPDPVIAMLCSEKNLHSTPIGLREISNEVFARLEEGVMSSWVSGKRSYQVTRRREYGPGATSTRVREIKPAQVWTEQPVDVSLQREHQQNIILWNEQLQDIKEKLESERAAVLKIREEHEQAEREMNDIEKEKSAKQTAHTQYRAIPEKISQQEAKFRNITSMFDGVRGRVRGFRNQQDEIAIQKAEAAVEYADAVELFRQAHEELMKVEVLLLEATSDLQTLRHRNIDSTKLLETKRREAQEATVKLRESKVKARAVLQKAQRISRELHDEPDAQAILEGLDDHDMDKLEADIDSEKARLELTHGGSSHMIKEFEDRERSIEKLRSKLADFLNKLTELGNAIADIRKDWEPKLEALIEKISDAFSDSFRRIGCAGQVTLGKAEGEPGPNGEPGASEFGEWSIVIHVQFREGAGLSVLDSHRQSGGERAVSTIFYLMALQSLSASPFRVVDEINQGMDPRNERMVHGRLVDIACASSETEETDENGNPIGGGGGGQYFLITPKLLEQLSYKPGMRVLCIYSGEHMPEDYDKTNFKKAIRSMRAVAAGAITSGPSEPMQSIGQVDFTQSTPFASFGQSLEPPIRGPLISDFGERKKEHIYIRRYEDQTNPNVGLAQTRSGRSCIWGQKGAAVTNSKRLTRPLPKTAKEVKDRLRLSWLVPLWPRKFDEKDSHPCFGSDDWTEKEIDRLV</sequence>
<dbReference type="Gene3D" id="3.40.50.300">
    <property type="entry name" value="P-loop containing nucleotide triphosphate hydrolases"/>
    <property type="match status" value="2"/>
</dbReference>
<name>B6HQ54_PENRW</name>
<dbReference type="PANTHER" id="PTHR45916">
    <property type="entry name" value="STRUCTURAL MAINTENANCE OF CHROMOSOMES PROTEIN 5"/>
    <property type="match status" value="1"/>
</dbReference>
<feature type="compositionally biased region" description="Low complexity" evidence="5">
    <location>
        <begin position="473"/>
        <end position="490"/>
    </location>
</feature>
<comment type="similarity">
    <text evidence="1">Belongs to the SMC family. SMC5 subfamily.</text>
</comment>
<dbReference type="GO" id="GO:0000724">
    <property type="term" value="P:double-strand break repair via homologous recombination"/>
    <property type="evidence" value="ECO:0007669"/>
    <property type="project" value="TreeGrafter"/>
</dbReference>
<feature type="domain" description="RecF/RecN/SMC N-terminal" evidence="6">
    <location>
        <begin position="96"/>
        <end position="1087"/>
    </location>
</feature>
<gene>
    <name evidence="7" type="ORF">Pc22g24070</name>
    <name evidence="7" type="ORF">PCH_Pc22g24070</name>
</gene>
<feature type="coiled-coil region" evidence="4">
    <location>
        <begin position="254"/>
        <end position="348"/>
    </location>
</feature>
<dbReference type="GO" id="GO:0005634">
    <property type="term" value="C:nucleus"/>
    <property type="evidence" value="ECO:0007669"/>
    <property type="project" value="TreeGrafter"/>
</dbReference>
<accession>B6HQ54</accession>
<dbReference type="OMA" id="RFWTSQP"/>
<dbReference type="GO" id="GO:0003697">
    <property type="term" value="F:single-stranded DNA binding"/>
    <property type="evidence" value="ECO:0007669"/>
    <property type="project" value="TreeGrafter"/>
</dbReference>
<dbReference type="eggNOG" id="KOG0979">
    <property type="taxonomic scope" value="Eukaryota"/>
</dbReference>
<keyword evidence="8" id="KW-1185">Reference proteome</keyword>
<evidence type="ECO:0000256" key="4">
    <source>
        <dbReference type="SAM" id="Coils"/>
    </source>
</evidence>
<dbReference type="Pfam" id="PF02463">
    <property type="entry name" value="SMC_N"/>
    <property type="match status" value="1"/>
</dbReference>
<evidence type="ECO:0000256" key="2">
    <source>
        <dbReference type="ARBA" id="ARBA00018687"/>
    </source>
</evidence>
<dbReference type="OrthoDB" id="10254973at2759"/>
<evidence type="ECO:0000256" key="1">
    <source>
        <dbReference type="ARBA" id="ARBA00010171"/>
    </source>
</evidence>
<dbReference type="PANTHER" id="PTHR45916:SF1">
    <property type="entry name" value="STRUCTURAL MAINTENANCE OF CHROMOSOMES PROTEIN 5"/>
    <property type="match status" value="1"/>
</dbReference>
<dbReference type="KEGG" id="pcs:N7525_003986"/>
<evidence type="ECO:0000256" key="3">
    <source>
        <dbReference type="ARBA" id="ARBA00023054"/>
    </source>
</evidence>
<organism evidence="7 8">
    <name type="scientific">Penicillium rubens (strain ATCC 28089 / DSM 1075 / NRRL 1951 / Wisconsin 54-1255)</name>
    <name type="common">Penicillium chrysogenum</name>
    <dbReference type="NCBI Taxonomy" id="500485"/>
    <lineage>
        <taxon>Eukaryota</taxon>
        <taxon>Fungi</taxon>
        <taxon>Dikarya</taxon>
        <taxon>Ascomycota</taxon>
        <taxon>Pezizomycotina</taxon>
        <taxon>Eurotiomycetes</taxon>
        <taxon>Eurotiomycetidae</taxon>
        <taxon>Eurotiales</taxon>
        <taxon>Aspergillaceae</taxon>
        <taxon>Penicillium</taxon>
        <taxon>Penicillium chrysogenum species complex</taxon>
    </lineage>
</organism>